<dbReference type="SUPFAM" id="SSF46548">
    <property type="entry name" value="alpha-helical ferredoxin"/>
    <property type="match status" value="1"/>
</dbReference>
<organism evidence="2">
    <name type="scientific">marine sediment metagenome</name>
    <dbReference type="NCBI Taxonomy" id="412755"/>
    <lineage>
        <taxon>unclassified sequences</taxon>
        <taxon>metagenomes</taxon>
        <taxon>ecological metagenomes</taxon>
    </lineage>
</organism>
<dbReference type="Gene3D" id="3.30.70.20">
    <property type="match status" value="1"/>
</dbReference>
<name>A0A0F8ZZT1_9ZZZZ</name>
<protein>
    <recommendedName>
        <fullName evidence="1">4Fe-4S ferredoxin-type domain-containing protein</fullName>
    </recommendedName>
</protein>
<dbReference type="PROSITE" id="PS51379">
    <property type="entry name" value="4FE4S_FER_2"/>
    <property type="match status" value="2"/>
</dbReference>
<dbReference type="InterPro" id="IPR017896">
    <property type="entry name" value="4Fe4S_Fe-S-bd"/>
</dbReference>
<gene>
    <name evidence="2" type="ORF">LCGC14_2974060</name>
</gene>
<comment type="caution">
    <text evidence="2">The sequence shown here is derived from an EMBL/GenBank/DDBJ whole genome shotgun (WGS) entry which is preliminary data.</text>
</comment>
<sequence>VVGQAVPLLIYQAVVEHRPFIRKKLSIGGSAVKKQAILDVPIGTSLNVAVHSFLFKEKKFRLILGGALTGSYQEDLYLPIGKEINSVVILEERTTREFLSFVRPGLKKHSYSRAFLSSLISTSPNRADTGLHGEERTCISCSYCAQVCPVNILPYQIYRCFTHDFIDELERLRPLECIDCGLCSYVCPSKLPLTETLKECKSKLSEEFNFVAYQRKQGRLKLYKDFYRIS</sequence>
<feature type="domain" description="4Fe-4S ferredoxin-type" evidence="1">
    <location>
        <begin position="168"/>
        <end position="196"/>
    </location>
</feature>
<feature type="domain" description="4Fe-4S ferredoxin-type" evidence="1">
    <location>
        <begin position="128"/>
        <end position="158"/>
    </location>
</feature>
<evidence type="ECO:0000313" key="2">
    <source>
        <dbReference type="EMBL" id="KKK65446.1"/>
    </source>
</evidence>
<dbReference type="Pfam" id="PF12838">
    <property type="entry name" value="Fer4_7"/>
    <property type="match status" value="1"/>
</dbReference>
<dbReference type="AlphaFoldDB" id="A0A0F8ZZT1"/>
<dbReference type="InterPro" id="IPR010208">
    <property type="entry name" value="Ion_transpt_RnfC/RsxC"/>
</dbReference>
<dbReference type="PROSITE" id="PS00198">
    <property type="entry name" value="4FE4S_FER_1"/>
    <property type="match status" value="2"/>
</dbReference>
<accession>A0A0F8ZZT1</accession>
<dbReference type="EMBL" id="LAZR01060552">
    <property type="protein sequence ID" value="KKK65446.1"/>
    <property type="molecule type" value="Genomic_DNA"/>
</dbReference>
<evidence type="ECO:0000259" key="1">
    <source>
        <dbReference type="PROSITE" id="PS51379"/>
    </source>
</evidence>
<dbReference type="GO" id="GO:0051539">
    <property type="term" value="F:4 iron, 4 sulfur cluster binding"/>
    <property type="evidence" value="ECO:0007669"/>
    <property type="project" value="InterPro"/>
</dbReference>
<feature type="non-terminal residue" evidence="2">
    <location>
        <position position="1"/>
    </location>
</feature>
<dbReference type="PANTHER" id="PTHR43034:SF2">
    <property type="entry name" value="ION-TRANSLOCATING OXIDOREDUCTASE COMPLEX SUBUNIT C"/>
    <property type="match status" value="1"/>
</dbReference>
<dbReference type="PANTHER" id="PTHR43034">
    <property type="entry name" value="ION-TRANSLOCATING OXIDOREDUCTASE COMPLEX SUBUNIT C"/>
    <property type="match status" value="1"/>
</dbReference>
<proteinExistence type="predicted"/>
<reference evidence="2" key="1">
    <citation type="journal article" date="2015" name="Nature">
        <title>Complex archaea that bridge the gap between prokaryotes and eukaryotes.</title>
        <authorList>
            <person name="Spang A."/>
            <person name="Saw J.H."/>
            <person name="Jorgensen S.L."/>
            <person name="Zaremba-Niedzwiedzka K."/>
            <person name="Martijn J."/>
            <person name="Lind A.E."/>
            <person name="van Eijk R."/>
            <person name="Schleper C."/>
            <person name="Guy L."/>
            <person name="Ettema T.J."/>
        </authorList>
    </citation>
    <scope>NUCLEOTIDE SEQUENCE</scope>
</reference>
<dbReference type="GO" id="GO:0016020">
    <property type="term" value="C:membrane"/>
    <property type="evidence" value="ECO:0007669"/>
    <property type="project" value="InterPro"/>
</dbReference>
<dbReference type="InterPro" id="IPR017900">
    <property type="entry name" value="4Fe4S_Fe_S_CS"/>
</dbReference>
<dbReference type="GO" id="GO:0009055">
    <property type="term" value="F:electron transfer activity"/>
    <property type="evidence" value="ECO:0007669"/>
    <property type="project" value="InterPro"/>
</dbReference>